<evidence type="ECO:0000256" key="1">
    <source>
        <dbReference type="ARBA" id="ARBA00004123"/>
    </source>
</evidence>
<dbReference type="InterPro" id="IPR011990">
    <property type="entry name" value="TPR-like_helical_dom_sf"/>
</dbReference>
<organism evidence="12 13">
    <name type="scientific">Zymoseptoria brevis</name>
    <dbReference type="NCBI Taxonomy" id="1047168"/>
    <lineage>
        <taxon>Eukaryota</taxon>
        <taxon>Fungi</taxon>
        <taxon>Dikarya</taxon>
        <taxon>Ascomycota</taxon>
        <taxon>Pezizomycotina</taxon>
        <taxon>Dothideomycetes</taxon>
        <taxon>Dothideomycetidae</taxon>
        <taxon>Mycosphaerellales</taxon>
        <taxon>Mycosphaerellaceae</taxon>
        <taxon>Zymoseptoria</taxon>
    </lineage>
</organism>
<evidence type="ECO:0000256" key="3">
    <source>
        <dbReference type="ARBA" id="ARBA00022737"/>
    </source>
</evidence>
<keyword evidence="4 9" id="KW-0694">RNA-binding</keyword>
<keyword evidence="13" id="KW-1185">Reference proteome</keyword>
<proteinExistence type="predicted"/>
<dbReference type="EMBL" id="LAFY01000414">
    <property type="protein sequence ID" value="KJX98274.1"/>
    <property type="molecule type" value="Genomic_DNA"/>
</dbReference>
<gene>
    <name evidence="12" type="ORF">TI39_contig422g00005</name>
</gene>
<dbReference type="Gene3D" id="3.30.70.330">
    <property type="match status" value="4"/>
</dbReference>
<evidence type="ECO:0000256" key="10">
    <source>
        <dbReference type="SAM" id="MobiDB-lite"/>
    </source>
</evidence>
<feature type="region of interest" description="Disordered" evidence="10">
    <location>
        <begin position="1162"/>
        <end position="1193"/>
    </location>
</feature>
<dbReference type="InterPro" id="IPR003107">
    <property type="entry name" value="HAT"/>
</dbReference>
<evidence type="ECO:0000259" key="11">
    <source>
        <dbReference type="PROSITE" id="PS50102"/>
    </source>
</evidence>
<keyword evidence="3" id="KW-0677">Repeat</keyword>
<feature type="domain" description="RRM" evidence="11">
    <location>
        <begin position="1200"/>
        <end position="1280"/>
    </location>
</feature>
<dbReference type="CDD" id="cd12299">
    <property type="entry name" value="RRM4_Prp24"/>
    <property type="match status" value="1"/>
</dbReference>
<dbReference type="OrthoDB" id="360390at2759"/>
<sequence>MDINALLSPDDGSSSAAKGEEAPSSVSPQKSRSSRVRRPSGGKRTASGLSHEVSRSPDRRPLSTTPQQQQQQTLHHHHHQQSQPHQHRPSYPQPPPPPPPTAGHPPHRPANVADFRPPPPTSNPAADPAPRHQTNSTTSQQNYLDPSRPLIAHRPSSTPSMETLADLASIQQRQQTTRTYSANSVSTLRGLDAPSQQRPPLHSHASGTPPISRGISRQSLADLTMAEAPSQTPPPRDFKSNDLSEDESRTVSDLLNYLAENSYAYEQHVQLINLLHKGFLSHAHPFAASPDTSPPSAPSSYALLNEMRQAREAMDTRFAVGEAIWADWLADEALLANTSDERISMTELCQKAVQDEPASVILWMMFVDWVTSNYAACHDLEGAENSTWTSDDKEMCRELFTREMVVGILEQAIAATKWRIDKSHLLWNRYVQMVQDQFPSNPTEADVKSLHSLFLNRLQVPHAAWDETRQTYWPIVSRFEGDAYEAVFEQVNKMAQPAQKAMKVREQHEFKLARAVQSGEPLQVHRELEKYLKSEKFQHNKTGLFDYDLRCGLYERALLYEPTNTEWWLDYVDFVVTSPAAAKQSLLPLIERATRHCPWSGELWARRILQADSERKSRDEIESTKHRATNAGLLDIGGMEELVRMLQEWCSYLRRHAFRAGNAEDDIDTAEVGITMALEDVQQAGVKIYGKDFKGDPLWRLEQIQLKFYTQGRRFDEARSLFQKLAKTVGHSYEFWKRYYNWELTMWGFNRFRDPQRFETEDNGPNDATAVVQEALRQRNVESPERILQLYLDHFRLHESGSRLHAALVEGREYANRLAVTKAKQAEEAAKVAAQQQQYYAEPMEATAEVSAPGGEKRKRDDDTLTNGDSHKKSKTDAAATGVSEEPTTHVKRDREHNTITVKNLPFDVQEAEIKKFFKDCGNTPSVNILRDEENDASSATVEFETHEDVLAAKTRDGKVFEGREINISSGVQNTLYVTNYPAEWEESNIRDLFKSYGEIISIRLPSLKYNNRRRFCYVQFLHPDMAKAAEAAMDGAKLDAAHTILAKISNPDRKKARSGALEEGRELFVKNLDRDTPEDDLKKLFEPYGKLEKFNLLRLMNNKLTGSGFFTYSSATEANAAIEALHNRPFHGRILNVALATPKGGAAPIDRAKAEDVIIKRTGGTSATPEPNGARRDSDVSMHSAPPAENHSAAEIRARKVAIFNLPDTVNDARITSAMEKFGPISKIQLRREKSGAIVEFVDSNHAFHVRQGVDLHSLGEGVTSGDVGDLLAIKKPKKAAAAPGAASGGAGGATSLAFVPPAAARAAAGRGGRRGGLGFKRGGAGGFGGAAAGPKSDSVAAEGSVTGGKKSNADFRSMLEASKQPDEAANKEASTEAE</sequence>
<dbReference type="CDD" id="cd12296">
    <property type="entry name" value="RRM1_Prp24"/>
    <property type="match status" value="1"/>
</dbReference>
<dbReference type="Gene3D" id="1.25.40.10">
    <property type="entry name" value="Tetratricopeptide repeat domain"/>
    <property type="match status" value="2"/>
</dbReference>
<feature type="domain" description="RRM" evidence="11">
    <location>
        <begin position="974"/>
        <end position="1052"/>
    </location>
</feature>
<feature type="region of interest" description="Disordered" evidence="10">
    <location>
        <begin position="1"/>
        <end position="162"/>
    </location>
</feature>
<evidence type="ECO:0000256" key="8">
    <source>
        <dbReference type="ARBA" id="ARBA00093627"/>
    </source>
</evidence>
<dbReference type="SUPFAM" id="SSF54928">
    <property type="entry name" value="RNA-binding domain, RBD"/>
    <property type="match status" value="3"/>
</dbReference>
<feature type="compositionally biased region" description="Polar residues" evidence="10">
    <location>
        <begin position="132"/>
        <end position="144"/>
    </location>
</feature>
<dbReference type="STRING" id="1047168.A0A0F4GLG5"/>
<evidence type="ECO:0000256" key="7">
    <source>
        <dbReference type="ARBA" id="ARBA00093374"/>
    </source>
</evidence>
<comment type="subcellular location">
    <subcellularLocation>
        <location evidence="1">Nucleus</location>
    </subcellularLocation>
</comment>
<dbReference type="PROSITE" id="PS50102">
    <property type="entry name" value="RRM"/>
    <property type="match status" value="4"/>
</dbReference>
<dbReference type="InterPro" id="IPR031766">
    <property type="entry name" value="RRM_occluded"/>
</dbReference>
<comment type="caution">
    <text evidence="12">The sequence shown here is derived from an EMBL/GenBank/DDBJ whole genome shotgun (WGS) entry which is preliminary data.</text>
</comment>
<name>A0A0F4GLG5_9PEZI</name>
<comment type="function">
    <text evidence="7">Functions as a recycling factor of the spliceosome, a machinery that forms on each precursor-messenger RNA (pre-mRNA) and catalyzes the removal of introns. Chaperones the re-annealing of U4 and U6 snRNAs (small nuclear RNAs) released from previous rounds of splicing, an initial step in reforming the U4/U6-U5 tri-snRNP (small nuclear ribonucleoprotein) that can reassemble into another spliceosome complex; this step involves binding U6 and facilitating the unwinding of the U6 internal stem loop, followed by base-pairing of U6 to U4.</text>
</comment>
<dbReference type="FunFam" id="3.30.70.330:FF:000365">
    <property type="entry name" value="U4/U6 snRNA-associated-splicing factor PRP24"/>
    <property type="match status" value="1"/>
</dbReference>
<dbReference type="SMART" id="SM00386">
    <property type="entry name" value="HAT"/>
    <property type="match status" value="4"/>
</dbReference>
<evidence type="ECO:0000256" key="2">
    <source>
        <dbReference type="ARBA" id="ARBA00022664"/>
    </source>
</evidence>
<evidence type="ECO:0000256" key="4">
    <source>
        <dbReference type="ARBA" id="ARBA00022884"/>
    </source>
</evidence>
<evidence type="ECO:0000256" key="9">
    <source>
        <dbReference type="PROSITE-ProRule" id="PRU00176"/>
    </source>
</evidence>
<keyword evidence="5" id="KW-0508">mRNA splicing</keyword>
<dbReference type="PANTHER" id="PTHR15241:SF304">
    <property type="entry name" value="RRM DOMAIN-CONTAINING PROTEIN"/>
    <property type="match status" value="1"/>
</dbReference>
<feature type="compositionally biased region" description="Basic and acidic residues" evidence="10">
    <location>
        <begin position="1365"/>
        <end position="1380"/>
    </location>
</feature>
<feature type="domain" description="RRM" evidence="11">
    <location>
        <begin position="1066"/>
        <end position="1143"/>
    </location>
</feature>
<dbReference type="InterPro" id="IPR012677">
    <property type="entry name" value="Nucleotide-bd_a/b_plait_sf"/>
</dbReference>
<dbReference type="InterPro" id="IPR034397">
    <property type="entry name" value="Prp24_RRM1"/>
</dbReference>
<feature type="compositionally biased region" description="Low complexity" evidence="10">
    <location>
        <begin position="62"/>
        <end position="73"/>
    </location>
</feature>
<dbReference type="GO" id="GO:0006397">
    <property type="term" value="P:mRNA processing"/>
    <property type="evidence" value="ECO:0007669"/>
    <property type="project" value="UniProtKB-KW"/>
</dbReference>
<dbReference type="Proteomes" id="UP000033647">
    <property type="component" value="Unassembled WGS sequence"/>
</dbReference>
<dbReference type="Pfam" id="PF00076">
    <property type="entry name" value="RRM_1"/>
    <property type="match status" value="3"/>
</dbReference>
<evidence type="ECO:0000256" key="5">
    <source>
        <dbReference type="ARBA" id="ARBA00023187"/>
    </source>
</evidence>
<feature type="region of interest" description="Disordered" evidence="10">
    <location>
        <begin position="845"/>
        <end position="894"/>
    </location>
</feature>
<feature type="domain" description="RRM" evidence="11">
    <location>
        <begin position="898"/>
        <end position="973"/>
    </location>
</feature>
<feature type="compositionally biased region" description="Basic residues" evidence="10">
    <location>
        <begin position="32"/>
        <end position="41"/>
    </location>
</feature>
<accession>A0A0F4GLG5</accession>
<dbReference type="PANTHER" id="PTHR15241">
    <property type="entry name" value="TRANSFORMER-2-RELATED"/>
    <property type="match status" value="1"/>
</dbReference>
<feature type="compositionally biased region" description="Basic and acidic residues" evidence="10">
    <location>
        <begin position="52"/>
        <end position="61"/>
    </location>
</feature>
<dbReference type="GO" id="GO:0008380">
    <property type="term" value="P:RNA splicing"/>
    <property type="evidence" value="ECO:0007669"/>
    <property type="project" value="UniProtKB-KW"/>
</dbReference>
<evidence type="ECO:0000313" key="12">
    <source>
        <dbReference type="EMBL" id="KJX98274.1"/>
    </source>
</evidence>
<feature type="compositionally biased region" description="Pro residues" evidence="10">
    <location>
        <begin position="91"/>
        <end position="103"/>
    </location>
</feature>
<feature type="compositionally biased region" description="Basic residues" evidence="10">
    <location>
        <begin position="74"/>
        <end position="88"/>
    </location>
</feature>
<reference evidence="12 13" key="1">
    <citation type="submission" date="2015-03" db="EMBL/GenBank/DDBJ databases">
        <title>RNA-seq based gene annotation and comparative genomics of four Zymoseptoria species reveal species-specific pathogenicity related genes and transposable element activity.</title>
        <authorList>
            <person name="Grandaubert J."/>
            <person name="Bhattacharyya A."/>
            <person name="Stukenbrock E.H."/>
        </authorList>
    </citation>
    <scope>NUCLEOTIDE SEQUENCE [LARGE SCALE GENOMIC DNA]</scope>
    <source>
        <strain evidence="12 13">Zb18110</strain>
    </source>
</reference>
<dbReference type="Pfam" id="PF16842">
    <property type="entry name" value="RRM_occluded"/>
    <property type="match status" value="1"/>
</dbReference>
<dbReference type="SUPFAM" id="SSF48452">
    <property type="entry name" value="TPR-like"/>
    <property type="match status" value="1"/>
</dbReference>
<feature type="compositionally biased region" description="Basic and acidic residues" evidence="10">
    <location>
        <begin position="236"/>
        <end position="245"/>
    </location>
</feature>
<dbReference type="InterPro" id="IPR000504">
    <property type="entry name" value="RRM_dom"/>
</dbReference>
<dbReference type="InterPro" id="IPR035979">
    <property type="entry name" value="RBD_domain_sf"/>
</dbReference>
<evidence type="ECO:0000256" key="6">
    <source>
        <dbReference type="ARBA" id="ARBA00023242"/>
    </source>
</evidence>
<keyword evidence="6" id="KW-0539">Nucleus</keyword>
<protein>
    <recommendedName>
        <fullName evidence="8">U4/U6 snRNA-associated-splicing factor PRP24</fullName>
    </recommendedName>
</protein>
<dbReference type="GO" id="GO:0005688">
    <property type="term" value="C:U6 snRNP"/>
    <property type="evidence" value="ECO:0007669"/>
    <property type="project" value="UniProtKB-ARBA"/>
</dbReference>
<feature type="region of interest" description="Disordered" evidence="10">
    <location>
        <begin position="1327"/>
        <end position="1380"/>
    </location>
</feature>
<dbReference type="CDD" id="cd00590">
    <property type="entry name" value="RRM_SF"/>
    <property type="match status" value="1"/>
</dbReference>
<evidence type="ECO:0000313" key="13">
    <source>
        <dbReference type="Proteomes" id="UP000033647"/>
    </source>
</evidence>
<feature type="region of interest" description="Disordered" evidence="10">
    <location>
        <begin position="190"/>
        <end position="245"/>
    </location>
</feature>
<keyword evidence="2" id="KW-0507">mRNA processing</keyword>
<dbReference type="SMART" id="SM00360">
    <property type="entry name" value="RRM"/>
    <property type="match status" value="4"/>
</dbReference>
<dbReference type="GO" id="GO:0003723">
    <property type="term" value="F:RNA binding"/>
    <property type="evidence" value="ECO:0007669"/>
    <property type="project" value="UniProtKB-UniRule"/>
</dbReference>